<feature type="region of interest" description="Disordered" evidence="14">
    <location>
        <begin position="1988"/>
        <end position="2044"/>
    </location>
</feature>
<organism evidence="17 18">
    <name type="scientific">Globodera rostochiensis</name>
    <name type="common">Golden nematode worm</name>
    <name type="synonym">Heterodera rostochiensis</name>
    <dbReference type="NCBI Taxonomy" id="31243"/>
    <lineage>
        <taxon>Eukaryota</taxon>
        <taxon>Metazoa</taxon>
        <taxon>Ecdysozoa</taxon>
        <taxon>Nematoda</taxon>
        <taxon>Chromadorea</taxon>
        <taxon>Rhabditida</taxon>
        <taxon>Tylenchina</taxon>
        <taxon>Tylenchomorpha</taxon>
        <taxon>Tylenchoidea</taxon>
        <taxon>Heteroderidae</taxon>
        <taxon>Heteroderinae</taxon>
        <taxon>Globodera</taxon>
    </lineage>
</organism>
<feature type="compositionally biased region" description="Low complexity" evidence="14">
    <location>
        <begin position="1"/>
        <end position="19"/>
    </location>
</feature>
<dbReference type="InterPro" id="IPR036236">
    <property type="entry name" value="Znf_C2H2_sf"/>
</dbReference>
<dbReference type="PANTHER" id="PTHR45891">
    <property type="entry name" value="ZINC FINGER HOMEOBOX PROTEIN"/>
    <property type="match status" value="1"/>
</dbReference>
<evidence type="ECO:0000256" key="7">
    <source>
        <dbReference type="ARBA" id="ARBA00023125"/>
    </source>
</evidence>
<evidence type="ECO:0000256" key="8">
    <source>
        <dbReference type="ARBA" id="ARBA00023155"/>
    </source>
</evidence>
<evidence type="ECO:0000256" key="14">
    <source>
        <dbReference type="SAM" id="MobiDB-lite"/>
    </source>
</evidence>
<dbReference type="InterPro" id="IPR013087">
    <property type="entry name" value="Znf_C2H2_type"/>
</dbReference>
<feature type="compositionally biased region" description="Low complexity" evidence="14">
    <location>
        <begin position="1579"/>
        <end position="1590"/>
    </location>
</feature>
<feature type="domain" description="C2H2-type" evidence="16">
    <location>
        <begin position="135"/>
        <end position="163"/>
    </location>
</feature>
<feature type="domain" description="C2H2-type" evidence="16">
    <location>
        <begin position="190"/>
        <end position="221"/>
    </location>
</feature>
<keyword evidence="6" id="KW-0805">Transcription regulation</keyword>
<feature type="region of interest" description="Disordered" evidence="14">
    <location>
        <begin position="1231"/>
        <end position="1272"/>
    </location>
</feature>
<dbReference type="FunFam" id="1.10.10.60:FF:000341">
    <property type="entry name" value="Zinc finger homeobox 2"/>
    <property type="match status" value="1"/>
</dbReference>
<evidence type="ECO:0000256" key="13">
    <source>
        <dbReference type="RuleBase" id="RU000682"/>
    </source>
</evidence>
<feature type="DNA-binding region" description="Homeobox" evidence="12">
    <location>
        <begin position="1269"/>
        <end position="1328"/>
    </location>
</feature>
<dbReference type="PROSITE" id="PS00028">
    <property type="entry name" value="ZINC_FINGER_C2H2_1"/>
    <property type="match status" value="5"/>
</dbReference>
<keyword evidence="4 11" id="KW-0863">Zinc-finger</keyword>
<keyword evidence="5" id="KW-0862">Zinc</keyword>
<feature type="domain" description="Homeobox" evidence="15">
    <location>
        <begin position="1267"/>
        <end position="1327"/>
    </location>
</feature>
<evidence type="ECO:0000313" key="18">
    <source>
        <dbReference type="WBParaSite" id="Gr19_v10_g16701.t1"/>
    </source>
</evidence>
<evidence type="ECO:0000313" key="17">
    <source>
        <dbReference type="Proteomes" id="UP000887572"/>
    </source>
</evidence>
<feature type="compositionally biased region" description="Basic and acidic residues" evidence="14">
    <location>
        <begin position="1397"/>
        <end position="1418"/>
    </location>
</feature>
<keyword evidence="8 12" id="KW-0371">Homeobox</keyword>
<dbReference type="WBParaSite" id="Gr19_v10_g16701.t1">
    <property type="protein sequence ID" value="Gr19_v10_g16701.t1"/>
    <property type="gene ID" value="Gr19_v10_g16701"/>
</dbReference>
<feature type="region of interest" description="Disordered" evidence="14">
    <location>
        <begin position="1356"/>
        <end position="1494"/>
    </location>
</feature>
<feature type="region of interest" description="Disordered" evidence="14">
    <location>
        <begin position="740"/>
        <end position="775"/>
    </location>
</feature>
<feature type="compositionally biased region" description="Low complexity" evidence="14">
    <location>
        <begin position="2215"/>
        <end position="2226"/>
    </location>
</feature>
<dbReference type="Gene3D" id="1.10.10.60">
    <property type="entry name" value="Homeodomain-like"/>
    <property type="match status" value="3"/>
</dbReference>
<feature type="compositionally biased region" description="Low complexity" evidence="14">
    <location>
        <begin position="1622"/>
        <end position="1650"/>
    </location>
</feature>
<dbReference type="PROSITE" id="PS50071">
    <property type="entry name" value="HOMEOBOX_2"/>
    <property type="match status" value="3"/>
</dbReference>
<feature type="region of interest" description="Disordered" evidence="14">
    <location>
        <begin position="1621"/>
        <end position="1664"/>
    </location>
</feature>
<keyword evidence="2" id="KW-0479">Metal-binding</keyword>
<dbReference type="InterPro" id="IPR003604">
    <property type="entry name" value="Matrin/U1-like-C_Znf_C2H2"/>
</dbReference>
<feature type="compositionally biased region" description="Low complexity" evidence="14">
    <location>
        <begin position="1873"/>
        <end position="1902"/>
    </location>
</feature>
<dbReference type="GO" id="GO:0000978">
    <property type="term" value="F:RNA polymerase II cis-regulatory region sequence-specific DNA binding"/>
    <property type="evidence" value="ECO:0007669"/>
    <property type="project" value="TreeGrafter"/>
</dbReference>
<dbReference type="SMART" id="SM00389">
    <property type="entry name" value="HOX"/>
    <property type="match status" value="3"/>
</dbReference>
<dbReference type="GO" id="GO:0005634">
    <property type="term" value="C:nucleus"/>
    <property type="evidence" value="ECO:0007669"/>
    <property type="project" value="UniProtKB-SubCell"/>
</dbReference>
<feature type="domain" description="Homeobox" evidence="15">
    <location>
        <begin position="1692"/>
        <end position="1752"/>
    </location>
</feature>
<feature type="compositionally biased region" description="Low complexity" evidence="14">
    <location>
        <begin position="1245"/>
        <end position="1263"/>
    </location>
</feature>
<feature type="region of interest" description="Disordered" evidence="14">
    <location>
        <begin position="558"/>
        <end position="604"/>
    </location>
</feature>
<dbReference type="GO" id="GO:0000981">
    <property type="term" value="F:DNA-binding transcription factor activity, RNA polymerase II-specific"/>
    <property type="evidence" value="ECO:0007669"/>
    <property type="project" value="InterPro"/>
</dbReference>
<dbReference type="SUPFAM" id="SSF57667">
    <property type="entry name" value="beta-beta-alpha zinc fingers"/>
    <property type="match status" value="2"/>
</dbReference>
<feature type="compositionally biased region" description="Low complexity" evidence="14">
    <location>
        <begin position="1057"/>
        <end position="1080"/>
    </location>
</feature>
<keyword evidence="7 12" id="KW-0238">DNA-binding</keyword>
<evidence type="ECO:0000256" key="12">
    <source>
        <dbReference type="PROSITE-ProRule" id="PRU00108"/>
    </source>
</evidence>
<protein>
    <submittedName>
        <fullName evidence="18">Zinc finger homeobox protein 3</fullName>
    </submittedName>
</protein>
<keyword evidence="10 12" id="KW-0539">Nucleus</keyword>
<feature type="compositionally biased region" description="Polar residues" evidence="14">
    <location>
        <begin position="1651"/>
        <end position="1664"/>
    </location>
</feature>
<feature type="domain" description="C2H2-type" evidence="16">
    <location>
        <begin position="2430"/>
        <end position="2458"/>
    </location>
</feature>
<evidence type="ECO:0000256" key="6">
    <source>
        <dbReference type="ARBA" id="ARBA00023015"/>
    </source>
</evidence>
<dbReference type="PROSITE" id="PS50157">
    <property type="entry name" value="ZINC_FINGER_C2H2_2"/>
    <property type="match status" value="6"/>
</dbReference>
<dbReference type="PANTHER" id="PTHR45891:SF3">
    <property type="entry name" value="ZINC FINGER PROTEIN 2"/>
    <property type="match status" value="1"/>
</dbReference>
<feature type="DNA-binding region" description="Homeobox" evidence="12">
    <location>
        <begin position="1694"/>
        <end position="1753"/>
    </location>
</feature>
<feature type="domain" description="C2H2-type" evidence="16">
    <location>
        <begin position="625"/>
        <end position="652"/>
    </location>
</feature>
<feature type="compositionally biased region" description="Acidic residues" evidence="14">
    <location>
        <begin position="1481"/>
        <end position="1492"/>
    </location>
</feature>
<feature type="compositionally biased region" description="Low complexity" evidence="14">
    <location>
        <begin position="31"/>
        <end position="54"/>
    </location>
</feature>
<feature type="region of interest" description="Disordered" evidence="14">
    <location>
        <begin position="2203"/>
        <end position="2226"/>
    </location>
</feature>
<feature type="compositionally biased region" description="Basic residues" evidence="14">
    <location>
        <begin position="860"/>
        <end position="878"/>
    </location>
</feature>
<dbReference type="CDD" id="cd00086">
    <property type="entry name" value="homeodomain"/>
    <property type="match status" value="3"/>
</dbReference>
<sequence length="2520" mass="268256">MSPADLLASSSVASSSDPSGVVLPHHPPPHSSASPSIVITAPTSASSSSSSASASSCCTTTTTTTVPTPLLPPAQHFLSAMADHFTSNFFTSGDFLSAAFGHSTTGAAFMANSGLPLTAGIGGGQLLARNSTKTLKCPKCNWHYKYQETLEIHMREKHADAEVLCLFCLENQAHPKLARGETYSCGYKPYRCEVCKYSTTTKGNLSIHMQSDKHVHAVQEMPQSLSGSSHLLLGQFGHSGLCGLDAMPNSTIALRAELSNMLQCLICLNFSADSLADMQAHLEQERGQVHDGDIAALHGFFQCLLCPYSTNLKANFQLHTRTDKHIQRVQLINHLREGSAVLGVSEQFARLGSLKSAVQVRCQPCEEVFACIASLRDHCLNSRLHLANMAVREEADALAEFLGQALIRCGCCPFETDAVEHANQHQCPSSSSSSPPTTSAAGAYDSSSSRLVKAASSIHSTIPLGKTKLDDDDGPIIEGWEEMDAFLVAKGLAQRGKTQTPFNVEPMPEAAGPKDTLPTTKQCPLCSVALGQPYEQELQKHIAEEHKIPAGIAQRLAKTEVGQNEQQAVAGEQPPTGKSPSGEMLNNIASGTSPPSSSTAATADDHHPFASAASNFTHLLPIFPHQCQQCSIAFRTSEQLQAHALAHSPAKFRLWHRCEMLQCAANAGWDSSADDGTAVPSPTALYSSKRALERHQTTAHQNDSGHFCDICVDGQRFESDNALMAHFNTEQHLQKIFNPASSAPCSSASSSSTPSSAASKGQKRPSSSSSSSSKQLPYTCNVCAQSFGQPGTLDTHLRSMAHAQRMSRLADLVQNGELEPSKPIFEQPEPHPAQRSIGEVAAERKSKQNMGKLAAAGGPPHHHNNHHHNHHHHHRHNHASSTSATLIQPPLAESGMGVGVPSSLSNNAVVSDGNARGSSTTSAFDELFKPSNGSWGTNNGAITHQQQQLMAAQMIAQMFAAAQHQQQQQHSGDSSSAQAAATAAAAAAATTLMATAQMAAQMAAASGGFGLLEMFGQPKPSAELNHSHAAAAAEAAHASSTDCGANAASVTNGCDELNSNMNNTNSSSSSRLSPMRASAPPNGRRQQRTAPVADGSGPPRAKRARAGSTPAVAAAVAQQPQRITTNCADGLNGSGRTSRESGVDCLSTSSSLQPVPVPVQQQPPMDLVSVLQALAASSAAGAATTSPSLLGASPQFAFGSVAAGASPATDAGFLMAAAAMAAAGGNIGGPSSNGTMPQVHPPTPAASLNNNYSNYSCANGSNAPSPSPQKRARTRIADEQVKILRQYFDINNSPSEEQIKEMAQKAQLPEKVIKHWFRNTLFKERQRDKDSPYNFSNPPSMGIDLATYHRTGEARIIPVSGGSSSCTRDAQKEEGGEAEGEEVLINNNSSSSTKSETVQDEKEERPKAMPEGGRSTREQEEEETEVAPEGRKDEEEEEEEEEQHHHPSEEREETAGKETRSMAEEDAKADEDDDDHHNHDQEEEEEEEEEDEAKNALDTANFLANIGKTAQQQQQQQQQQLMMPPLFPFFGGASGGGAGSASTPQMMDFASMFSAFPFQSFGQMASSSVANASNGFSPSASAAAQQAQQQFLPPAGSNSNNNSSTFGHLFSGQNLLLNSLMSSSQQQQQQQQQQQAQAVQPASTAAQQQQHFSNLGTPPVNMSQMGVVPSTSAAVVPSGATTTAATAMGSGRRVQANRTRFTDFQLRTLQQFFDKQAYPKDDDLEMLSKKMGLSPRVIVVWFQNARQKARKVFEQQPHLLLQANLSAAGGHESVDQQHHQQHHQVQHVQQHHLHPLHAAAAANNQNAVTEQQQQQRFVRTSSANFQCVRCKLVFQRYLELIQHQQRVCYAGDEQHLLKSEQHGPMMDGEPEEQQQQQHNSSGGSGRTSSNSTNNNNNNCNTTTAGAEAMFTMEQSTQELLRQLVAAQHNLLPPPPAGEEHQQQKNEIKAEVDAPSLLNKRCATCDQLLLPSRHSLQKHLCRHCHPATEETEAAGGSGGGTLPRAKGMPPTSSAAGEPLDLSVSSAASGTQSSMNNNNNNNNGIIASSMLDNHEEWMPGGGRSCGANSLSPTAFSLSEEGANEHYATGGAGGDVSASSQVCSPLGSYCSTSGMSGATLMPLFQSLAQQQHSPTSGGQQLMNSNGSGSCSKRFRTHLTPMQVFIMKSLFNDYKTPSMQECAALGQKIGLHKRVVQVWFQNARAKERKSVGGGGSSTGSGAESSDDTSAVVPHCDLAGQRCHLCGVEFGARLSMQEHIFGTEHVERVREQGAQMRGVGTSAPPQAENGGTADKEKRVVKVPLSGFGGDEAAAADVSQTTTTTAQQQIDAMLAAQQQLAASQHLPYELMYAAAAASGLSSGALPALLYDPSVFGTPVPALKIPKGVMQQILADMAQRRASTLFTQDGLALAELAEKVEADDFREAGTVDLEVGWGCTQCGNVFQQSEQLQNHQKLICAGAEGNFKLIQTHYQCNRCSEQFGTQSEFQTHCQTGGHHKFKQCSGTTTVVQKSSNSKISGGQGVGD</sequence>
<feature type="region of interest" description="Disordered" evidence="14">
    <location>
        <begin position="1861"/>
        <end position="1902"/>
    </location>
</feature>
<evidence type="ECO:0000256" key="10">
    <source>
        <dbReference type="ARBA" id="ARBA00023242"/>
    </source>
</evidence>
<feature type="region of interest" description="Disordered" evidence="14">
    <location>
        <begin position="1056"/>
        <end position="1149"/>
    </location>
</feature>
<keyword evidence="17" id="KW-1185">Reference proteome</keyword>
<evidence type="ECO:0000259" key="16">
    <source>
        <dbReference type="PROSITE" id="PS50157"/>
    </source>
</evidence>
<proteinExistence type="predicted"/>
<feature type="region of interest" description="Disordered" evidence="14">
    <location>
        <begin position="2125"/>
        <end position="2146"/>
    </location>
</feature>
<evidence type="ECO:0000256" key="5">
    <source>
        <dbReference type="ARBA" id="ARBA00022833"/>
    </source>
</evidence>
<dbReference type="SMART" id="SM00355">
    <property type="entry name" value="ZnF_C2H2"/>
    <property type="match status" value="15"/>
</dbReference>
<feature type="region of interest" description="Disordered" evidence="14">
    <location>
        <begin position="852"/>
        <end position="880"/>
    </location>
</feature>
<feature type="compositionally biased region" description="Low complexity" evidence="14">
    <location>
        <begin position="589"/>
        <end position="602"/>
    </location>
</feature>
<feature type="compositionally biased region" description="Low complexity" evidence="14">
    <location>
        <begin position="1110"/>
        <end position="1121"/>
    </location>
</feature>
<evidence type="ECO:0000256" key="1">
    <source>
        <dbReference type="ARBA" id="ARBA00004123"/>
    </source>
</evidence>
<evidence type="ECO:0000256" key="4">
    <source>
        <dbReference type="ARBA" id="ARBA00022771"/>
    </source>
</evidence>
<accession>A0A914HGC4</accession>
<dbReference type="InterPro" id="IPR017970">
    <property type="entry name" value="Homeobox_CS"/>
</dbReference>
<dbReference type="Proteomes" id="UP000887572">
    <property type="component" value="Unplaced"/>
</dbReference>
<dbReference type="FunFam" id="3.30.160.60:FF:000081">
    <property type="entry name" value="Zinc finger homeobox protein 4"/>
    <property type="match status" value="1"/>
</dbReference>
<reference evidence="18" key="1">
    <citation type="submission" date="2022-11" db="UniProtKB">
        <authorList>
            <consortium name="WormBaseParasite"/>
        </authorList>
    </citation>
    <scope>IDENTIFICATION</scope>
</reference>
<name>A0A914HGC4_GLORO</name>
<feature type="compositionally biased region" description="Basic and acidic residues" evidence="14">
    <location>
        <begin position="1442"/>
        <end position="1466"/>
    </location>
</feature>
<evidence type="ECO:0000256" key="11">
    <source>
        <dbReference type="PROSITE-ProRule" id="PRU00042"/>
    </source>
</evidence>
<dbReference type="InterPro" id="IPR001356">
    <property type="entry name" value="HD"/>
</dbReference>
<feature type="domain" description="C2H2-type" evidence="16">
    <location>
        <begin position="2467"/>
        <end position="2496"/>
    </location>
</feature>
<dbReference type="InterPro" id="IPR009057">
    <property type="entry name" value="Homeodomain-like_sf"/>
</dbReference>
<dbReference type="SUPFAM" id="SSF46689">
    <property type="entry name" value="Homeodomain-like"/>
    <property type="match status" value="3"/>
</dbReference>
<evidence type="ECO:0000256" key="3">
    <source>
        <dbReference type="ARBA" id="ARBA00022737"/>
    </source>
</evidence>
<comment type="subcellular location">
    <subcellularLocation>
        <location evidence="1 12 13">Nucleus</location>
    </subcellularLocation>
</comment>
<feature type="compositionally biased region" description="Low complexity" evidence="14">
    <location>
        <begin position="428"/>
        <end position="439"/>
    </location>
</feature>
<dbReference type="SMART" id="SM00451">
    <property type="entry name" value="ZnF_U1"/>
    <property type="match status" value="5"/>
</dbReference>
<keyword evidence="9" id="KW-0804">Transcription</keyword>
<dbReference type="Pfam" id="PF00096">
    <property type="entry name" value="zf-C2H2"/>
    <property type="match status" value="1"/>
</dbReference>
<evidence type="ECO:0000259" key="15">
    <source>
        <dbReference type="PROSITE" id="PS50071"/>
    </source>
</evidence>
<keyword evidence="3" id="KW-0677">Repeat</keyword>
<evidence type="ECO:0000256" key="2">
    <source>
        <dbReference type="ARBA" id="ARBA00022723"/>
    </source>
</evidence>
<feature type="region of interest" description="Disordered" evidence="14">
    <location>
        <begin position="1573"/>
        <end position="1605"/>
    </location>
</feature>
<dbReference type="Pfam" id="PF00046">
    <property type="entry name" value="Homeodomain"/>
    <property type="match status" value="3"/>
</dbReference>
<dbReference type="FunFam" id="1.10.10.60:FF:000064">
    <property type="entry name" value="Zinc finger homeobox protein 4"/>
    <property type="match status" value="1"/>
</dbReference>
<feature type="domain" description="C2H2-type" evidence="16">
    <location>
        <begin position="778"/>
        <end position="807"/>
    </location>
</feature>
<dbReference type="GO" id="GO:0008270">
    <property type="term" value="F:zinc ion binding"/>
    <property type="evidence" value="ECO:0007669"/>
    <property type="project" value="UniProtKB-KW"/>
</dbReference>
<feature type="domain" description="Homeobox" evidence="15">
    <location>
        <begin position="2146"/>
        <end position="2206"/>
    </location>
</feature>
<feature type="compositionally biased region" description="Low complexity" evidence="14">
    <location>
        <begin position="2021"/>
        <end position="2041"/>
    </location>
</feature>
<dbReference type="Gene3D" id="3.30.160.60">
    <property type="entry name" value="Classic Zinc Finger"/>
    <property type="match status" value="2"/>
</dbReference>
<dbReference type="PROSITE" id="PS00027">
    <property type="entry name" value="HOMEOBOX_1"/>
    <property type="match status" value="1"/>
</dbReference>
<feature type="region of interest" description="Disordered" evidence="14">
    <location>
        <begin position="424"/>
        <end position="445"/>
    </location>
</feature>
<feature type="region of interest" description="Disordered" evidence="14">
    <location>
        <begin position="499"/>
        <end position="518"/>
    </location>
</feature>
<dbReference type="InterPro" id="IPR051968">
    <property type="entry name" value="ZnFinger_Homeobox_TR"/>
</dbReference>
<feature type="region of interest" description="Disordered" evidence="14">
    <location>
        <begin position="1"/>
        <end position="54"/>
    </location>
</feature>
<feature type="compositionally biased region" description="Low complexity" evidence="14">
    <location>
        <begin position="740"/>
        <end position="759"/>
    </location>
</feature>
<evidence type="ECO:0000256" key="9">
    <source>
        <dbReference type="ARBA" id="ARBA00023163"/>
    </source>
</evidence>
<feature type="DNA-binding region" description="Homeobox" evidence="12">
    <location>
        <begin position="2148"/>
        <end position="2207"/>
    </location>
</feature>